<keyword evidence="1" id="KW-0812">Transmembrane</keyword>
<protein>
    <submittedName>
        <fullName evidence="2">Uncharacterized protein</fullName>
    </submittedName>
</protein>
<reference evidence="2" key="1">
    <citation type="journal article" date="2021" name="Proc. Natl. Acad. Sci. U.S.A.">
        <title>A Catalog of Tens of Thousands of Viruses from Human Metagenomes Reveals Hidden Associations with Chronic Diseases.</title>
        <authorList>
            <person name="Tisza M.J."/>
            <person name="Buck C.B."/>
        </authorList>
    </citation>
    <scope>NUCLEOTIDE SEQUENCE</scope>
    <source>
        <strain evidence="2">Ct6F13</strain>
    </source>
</reference>
<keyword evidence="1" id="KW-0472">Membrane</keyword>
<organism evidence="2">
    <name type="scientific">Myoviridae sp. ct6F13</name>
    <dbReference type="NCBI Taxonomy" id="2827602"/>
    <lineage>
        <taxon>Viruses</taxon>
        <taxon>Duplodnaviria</taxon>
        <taxon>Heunggongvirae</taxon>
        <taxon>Uroviricota</taxon>
        <taxon>Caudoviricetes</taxon>
    </lineage>
</organism>
<sequence>MNFFLVGSSTNLLFSSFLYLGVSVKSLLYSSNFFLPKLFSLL</sequence>
<evidence type="ECO:0000313" key="2">
    <source>
        <dbReference type="EMBL" id="DAD70081.1"/>
    </source>
</evidence>
<proteinExistence type="predicted"/>
<accession>A0A8S5LJI9</accession>
<feature type="transmembrane region" description="Helical" evidence="1">
    <location>
        <begin position="12"/>
        <end position="35"/>
    </location>
</feature>
<evidence type="ECO:0000256" key="1">
    <source>
        <dbReference type="SAM" id="Phobius"/>
    </source>
</evidence>
<keyword evidence="1" id="KW-1133">Transmembrane helix</keyword>
<dbReference type="EMBL" id="BK015859">
    <property type="protein sequence ID" value="DAD70081.1"/>
    <property type="molecule type" value="Genomic_DNA"/>
</dbReference>
<name>A0A8S5LJI9_9CAUD</name>